<dbReference type="EMBL" id="KZ819606">
    <property type="protein sequence ID" value="PWN32031.1"/>
    <property type="molecule type" value="Genomic_DNA"/>
</dbReference>
<feature type="compositionally biased region" description="Low complexity" evidence="1">
    <location>
        <begin position="203"/>
        <end position="214"/>
    </location>
</feature>
<organism evidence="2 3">
    <name type="scientific">Meira miltonrushii</name>
    <dbReference type="NCBI Taxonomy" id="1280837"/>
    <lineage>
        <taxon>Eukaryota</taxon>
        <taxon>Fungi</taxon>
        <taxon>Dikarya</taxon>
        <taxon>Basidiomycota</taxon>
        <taxon>Ustilaginomycotina</taxon>
        <taxon>Exobasidiomycetes</taxon>
        <taxon>Exobasidiales</taxon>
        <taxon>Brachybasidiaceae</taxon>
        <taxon>Meira</taxon>
    </lineage>
</organism>
<feature type="compositionally biased region" description="Polar residues" evidence="1">
    <location>
        <begin position="162"/>
        <end position="172"/>
    </location>
</feature>
<feature type="region of interest" description="Disordered" evidence="1">
    <location>
        <begin position="52"/>
        <end position="97"/>
    </location>
</feature>
<dbReference type="AlphaFoldDB" id="A0A316V6C9"/>
<feature type="compositionally biased region" description="Polar residues" evidence="1">
    <location>
        <begin position="75"/>
        <end position="87"/>
    </location>
</feature>
<evidence type="ECO:0000313" key="3">
    <source>
        <dbReference type="Proteomes" id="UP000245771"/>
    </source>
</evidence>
<protein>
    <submittedName>
        <fullName evidence="2">Uncharacterized protein</fullName>
    </submittedName>
</protein>
<feature type="region of interest" description="Disordered" evidence="1">
    <location>
        <begin position="126"/>
        <end position="224"/>
    </location>
</feature>
<evidence type="ECO:0000256" key="1">
    <source>
        <dbReference type="SAM" id="MobiDB-lite"/>
    </source>
</evidence>
<feature type="compositionally biased region" description="Low complexity" evidence="1">
    <location>
        <begin position="297"/>
        <end position="313"/>
    </location>
</feature>
<accession>A0A316V6C9</accession>
<reference evidence="2 3" key="1">
    <citation type="journal article" date="2018" name="Mol. Biol. Evol.">
        <title>Broad Genomic Sampling Reveals a Smut Pathogenic Ancestry of the Fungal Clade Ustilaginomycotina.</title>
        <authorList>
            <person name="Kijpornyongpan T."/>
            <person name="Mondo S.J."/>
            <person name="Barry K."/>
            <person name="Sandor L."/>
            <person name="Lee J."/>
            <person name="Lipzen A."/>
            <person name="Pangilinan J."/>
            <person name="LaButti K."/>
            <person name="Hainaut M."/>
            <person name="Henrissat B."/>
            <person name="Grigoriev I.V."/>
            <person name="Spatafora J.W."/>
            <person name="Aime M.C."/>
        </authorList>
    </citation>
    <scope>NUCLEOTIDE SEQUENCE [LARGE SCALE GENOMIC DNA]</scope>
    <source>
        <strain evidence="2 3">MCA 3882</strain>
    </source>
</reference>
<evidence type="ECO:0000313" key="2">
    <source>
        <dbReference type="EMBL" id="PWN32031.1"/>
    </source>
</evidence>
<dbReference type="Proteomes" id="UP000245771">
    <property type="component" value="Unassembled WGS sequence"/>
</dbReference>
<sequence length="320" mass="36366">MPRYAAQTQVCFTKDWTSFPRNLKVLSQSNMMKVIVAALLLFGKLGILATSPTGHRNIHPSSPGRSDRSRSTSPQSFHSVASSFNSPERSKSPKKHEEIVWHDKAIVARHDVLGWIDKHVLNSREIGQSSSSSSQHLATLSAGHTSRSPPSTTPPISPRRIVQSQAYTSSPRNGRPPVRERERHSFTQSTSPNRPRQRETGNTTSSTSRVVSSVPRHLRYRPRLERDFHENDGYDLRHTSREAVEYDSRSQFHGMFLHEHRMRDPHQSMFVGSHEYDNRLDPNTPPFGENETNRRQTTSLSPSSSRTSPSTRLAGRNRRY</sequence>
<feature type="compositionally biased region" description="Basic and acidic residues" evidence="1">
    <location>
        <begin position="88"/>
        <end position="97"/>
    </location>
</feature>
<keyword evidence="3" id="KW-1185">Reference proteome</keyword>
<gene>
    <name evidence="2" type="ORF">FA14DRAFT_157964</name>
</gene>
<dbReference type="RefSeq" id="XP_025352333.1">
    <property type="nucleotide sequence ID" value="XM_025497928.1"/>
</dbReference>
<dbReference type="GeneID" id="37019709"/>
<name>A0A316V6C9_9BASI</name>
<feature type="region of interest" description="Disordered" evidence="1">
    <location>
        <begin position="273"/>
        <end position="320"/>
    </location>
</feature>
<feature type="compositionally biased region" description="Polar residues" evidence="1">
    <location>
        <begin position="135"/>
        <end position="144"/>
    </location>
</feature>
<dbReference type="InParanoid" id="A0A316V6C9"/>
<proteinExistence type="predicted"/>